<feature type="domain" description="CRISPR type III-associated protein" evidence="3">
    <location>
        <begin position="10"/>
        <end position="163"/>
    </location>
</feature>
<evidence type="ECO:0000256" key="1">
    <source>
        <dbReference type="ARBA" id="ARBA00023118"/>
    </source>
</evidence>
<dbReference type="OrthoDB" id="3685611at2"/>
<reference evidence="5" key="1">
    <citation type="submission" date="2016-10" db="EMBL/GenBank/DDBJ databases">
        <authorList>
            <person name="Varghese N."/>
            <person name="Submissions S."/>
        </authorList>
    </citation>
    <scope>NUCLEOTIDE SEQUENCE [LARGE SCALE GENOMIC DNA]</scope>
    <source>
        <strain evidence="5">DSM 45459</strain>
    </source>
</reference>
<keyword evidence="1" id="KW-0051">Antiviral defense</keyword>
<evidence type="ECO:0000256" key="2">
    <source>
        <dbReference type="ARBA" id="ARBA00093789"/>
    </source>
</evidence>
<dbReference type="RefSeq" id="WP_092522814.1">
    <property type="nucleotide sequence ID" value="NZ_FNKO01000001.1"/>
</dbReference>
<sequence>MSTSTLRFDITFHTPFRVSTGHARDELDAAIDPELPLPSTSLKGLMRATAVKLLGKNAEIVGSVFGSPRHESPWRWSDAAPDESGWHRPKAAARLEIARDTHTAKEDMLGVREQIGAEHAWFTVTERGFLDDETLRTHRLVLAVAARATRSLGADRRRGLGWVTISSDINIERSDVETFLELGAA</sequence>
<evidence type="ECO:0000259" key="3">
    <source>
        <dbReference type="Pfam" id="PF03787"/>
    </source>
</evidence>
<dbReference type="Pfam" id="PF03787">
    <property type="entry name" value="RAMPs"/>
    <property type="match status" value="1"/>
</dbReference>
<organism evidence="4 5">
    <name type="scientific">Actinopolyspora saharensis</name>
    <dbReference type="NCBI Taxonomy" id="995062"/>
    <lineage>
        <taxon>Bacteria</taxon>
        <taxon>Bacillati</taxon>
        <taxon>Actinomycetota</taxon>
        <taxon>Actinomycetes</taxon>
        <taxon>Actinopolysporales</taxon>
        <taxon>Actinopolysporaceae</taxon>
        <taxon>Actinopolyspora</taxon>
    </lineage>
</organism>
<name>A0A1H1A6T1_9ACTN</name>
<dbReference type="GO" id="GO:0051607">
    <property type="term" value="P:defense response to virus"/>
    <property type="evidence" value="ECO:0007669"/>
    <property type="project" value="UniProtKB-KW"/>
</dbReference>
<comment type="subunit">
    <text evidence="2">Part of the Csm effector complex that includes Cas10, Csm2, Csm3, Csm4 and Csm5.</text>
</comment>
<dbReference type="AlphaFoldDB" id="A0A1H1A6T1"/>
<dbReference type="InterPro" id="IPR005537">
    <property type="entry name" value="RAMP_III_fam"/>
</dbReference>
<evidence type="ECO:0000313" key="5">
    <source>
        <dbReference type="Proteomes" id="UP000199301"/>
    </source>
</evidence>
<dbReference type="Proteomes" id="UP000199301">
    <property type="component" value="Unassembled WGS sequence"/>
</dbReference>
<accession>A0A1H1A6T1</accession>
<protein>
    <submittedName>
        <fullName evidence="4">CRISPR/Cas system CSM-associated protein Csm3, group 7 of RAMP superfamily</fullName>
    </submittedName>
</protein>
<gene>
    <name evidence="4" type="ORF">SAMN04489718_1442</name>
</gene>
<dbReference type="STRING" id="995062.SAMN04489718_1442"/>
<keyword evidence="5" id="KW-1185">Reference proteome</keyword>
<dbReference type="EMBL" id="FNKO01000001">
    <property type="protein sequence ID" value="SDQ35363.1"/>
    <property type="molecule type" value="Genomic_DNA"/>
</dbReference>
<proteinExistence type="predicted"/>
<dbReference type="CDD" id="cd09726">
    <property type="entry name" value="RAMP_I_III"/>
    <property type="match status" value="1"/>
</dbReference>
<evidence type="ECO:0000313" key="4">
    <source>
        <dbReference type="EMBL" id="SDQ35363.1"/>
    </source>
</evidence>